<dbReference type="EMBL" id="JABSTQ010011435">
    <property type="protein sequence ID" value="KAG0411373.1"/>
    <property type="molecule type" value="Genomic_DNA"/>
</dbReference>
<reference evidence="1 2" key="1">
    <citation type="journal article" date="2020" name="Cell">
        <title>Large-Scale Comparative Analyses of Tick Genomes Elucidate Their Genetic Diversity and Vector Capacities.</title>
        <authorList>
            <consortium name="Tick Genome and Microbiome Consortium (TIGMIC)"/>
            <person name="Jia N."/>
            <person name="Wang J."/>
            <person name="Shi W."/>
            <person name="Du L."/>
            <person name="Sun Y."/>
            <person name="Zhan W."/>
            <person name="Jiang J.F."/>
            <person name="Wang Q."/>
            <person name="Zhang B."/>
            <person name="Ji P."/>
            <person name="Bell-Sakyi L."/>
            <person name="Cui X.M."/>
            <person name="Yuan T.T."/>
            <person name="Jiang B.G."/>
            <person name="Yang W.F."/>
            <person name="Lam T.T."/>
            <person name="Chang Q.C."/>
            <person name="Ding S.J."/>
            <person name="Wang X.J."/>
            <person name="Zhu J.G."/>
            <person name="Ruan X.D."/>
            <person name="Zhao L."/>
            <person name="Wei J.T."/>
            <person name="Ye R.Z."/>
            <person name="Que T.C."/>
            <person name="Du C.H."/>
            <person name="Zhou Y.H."/>
            <person name="Cheng J.X."/>
            <person name="Dai P.F."/>
            <person name="Guo W.B."/>
            <person name="Han X.H."/>
            <person name="Huang E.J."/>
            <person name="Li L.F."/>
            <person name="Wei W."/>
            <person name="Gao Y.C."/>
            <person name="Liu J.Z."/>
            <person name="Shao H.Z."/>
            <person name="Wang X."/>
            <person name="Wang C.C."/>
            <person name="Yang T.C."/>
            <person name="Huo Q.B."/>
            <person name="Li W."/>
            <person name="Chen H.Y."/>
            <person name="Chen S.E."/>
            <person name="Zhou L.G."/>
            <person name="Ni X.B."/>
            <person name="Tian J.H."/>
            <person name="Sheng Y."/>
            <person name="Liu T."/>
            <person name="Pan Y.S."/>
            <person name="Xia L.Y."/>
            <person name="Li J."/>
            <person name="Zhao F."/>
            <person name="Cao W.C."/>
        </authorList>
    </citation>
    <scope>NUCLEOTIDE SEQUENCE [LARGE SCALE GENOMIC DNA]</scope>
    <source>
        <strain evidence="1">Iper-2018</strain>
    </source>
</reference>
<name>A0AC60NW61_IXOPE</name>
<organism evidence="1 2">
    <name type="scientific">Ixodes persulcatus</name>
    <name type="common">Taiga tick</name>
    <dbReference type="NCBI Taxonomy" id="34615"/>
    <lineage>
        <taxon>Eukaryota</taxon>
        <taxon>Metazoa</taxon>
        <taxon>Ecdysozoa</taxon>
        <taxon>Arthropoda</taxon>
        <taxon>Chelicerata</taxon>
        <taxon>Arachnida</taxon>
        <taxon>Acari</taxon>
        <taxon>Parasitiformes</taxon>
        <taxon>Ixodida</taxon>
        <taxon>Ixodoidea</taxon>
        <taxon>Ixodidae</taxon>
        <taxon>Ixodinae</taxon>
        <taxon>Ixodes</taxon>
    </lineage>
</organism>
<feature type="non-terminal residue" evidence="1">
    <location>
        <position position="569"/>
    </location>
</feature>
<gene>
    <name evidence="1" type="ORF">HPB47_011479</name>
</gene>
<feature type="non-terminal residue" evidence="1">
    <location>
        <position position="1"/>
    </location>
</feature>
<accession>A0AC60NW61</accession>
<sequence>HWLDPTKKIYKQMKGVNTFTFYFGVKFYAPDPCKLLEEITRYQFFLQVKQDIYHGRLPVAFDLAAELFALAIQSELGDYEPRRHQPGYASELRFLTNQTPELEGKGGRSSQGTEGEDHTEYFLGLTPSGVMVLRNKSKVGNYYWLTQSSENPIASNKFFGLGGKLRVRSPSTPSMYRSVSVPSALPVSTQQHPASAPVPPWEDPKQRSYELVDSEAQWKEVQKQQQENTFKRPQNAVVRDLSSRKSGYVQSGMETESEALYAHRRKNRRRYHLVDPDALTEEEKKDIKYTKVDSKTTRDQKGSQHDEEDGPPPPYTTVHSSPASRPSTTGAASTPQQLSEAAGSVLSYEPSPNLPRERDTFPRPLMTPPSAVNALASSASNGLVSSFTRGQLASGEPGFKSHDSRDPRIESQLSRLASRVATPPSASTDGSVPSSATNGFSSSATHGSALSAYPPNGKLPVFTSRASSTTNLLAPSTTVSGCMTTLANGGISYKSTAVRHTAPFSLNETSDLPVNGSSRLALTGIHQTPSGVRYGGCGETNGIHELSTPATNPGPRVSFQTPAVAGYSK</sequence>
<evidence type="ECO:0000313" key="2">
    <source>
        <dbReference type="Proteomes" id="UP000805193"/>
    </source>
</evidence>
<proteinExistence type="predicted"/>
<dbReference type="Proteomes" id="UP000805193">
    <property type="component" value="Unassembled WGS sequence"/>
</dbReference>
<keyword evidence="2" id="KW-1185">Reference proteome</keyword>
<comment type="caution">
    <text evidence="1">The sequence shown here is derived from an EMBL/GenBank/DDBJ whole genome shotgun (WGS) entry which is preliminary data.</text>
</comment>
<evidence type="ECO:0000313" key="1">
    <source>
        <dbReference type="EMBL" id="KAG0411373.1"/>
    </source>
</evidence>
<protein>
    <submittedName>
        <fullName evidence="1">Uncharacterized protein</fullName>
    </submittedName>
</protein>